<gene>
    <name evidence="2" type="ORF">PCHDS_000304300</name>
</gene>
<feature type="chain" id="PRO_5008751475" evidence="1">
    <location>
        <begin position="27"/>
        <end position="331"/>
    </location>
</feature>
<feature type="signal peptide" evidence="1">
    <location>
        <begin position="1"/>
        <end position="26"/>
    </location>
</feature>
<protein>
    <submittedName>
        <fullName evidence="2">Uncharacterized protein</fullName>
    </submittedName>
</protein>
<dbReference type="Proteomes" id="UP000507536">
    <property type="component" value="Chromosome 11"/>
</dbReference>
<dbReference type="AlphaFoldDB" id="A0A1C6YHU4"/>
<evidence type="ECO:0000256" key="1">
    <source>
        <dbReference type="SAM" id="SignalP"/>
    </source>
</evidence>
<organism evidence="2 3">
    <name type="scientific">Plasmodium chabaudi adami</name>
    <dbReference type="NCBI Taxonomy" id="5826"/>
    <lineage>
        <taxon>Eukaryota</taxon>
        <taxon>Sar</taxon>
        <taxon>Alveolata</taxon>
        <taxon>Apicomplexa</taxon>
        <taxon>Aconoidasida</taxon>
        <taxon>Haemosporida</taxon>
        <taxon>Plasmodiidae</taxon>
        <taxon>Plasmodium</taxon>
        <taxon>Plasmodium (Vinckeia)</taxon>
    </lineage>
</organism>
<name>A0A1C6YHU4_PLACE</name>
<evidence type="ECO:0000313" key="3">
    <source>
        <dbReference type="Proteomes" id="UP000507536"/>
    </source>
</evidence>
<evidence type="ECO:0000313" key="2">
    <source>
        <dbReference type="EMBL" id="SCM22892.1"/>
    </source>
</evidence>
<reference evidence="2 3" key="1">
    <citation type="submission" date="2016-08" db="EMBL/GenBank/DDBJ databases">
        <authorList>
            <consortium name="Pathogen Informatics"/>
        </authorList>
    </citation>
    <scope>NUCLEOTIDE SEQUENCE [LARGE SCALE GENOMIC DNA]</scope>
    <source>
        <strain evidence="2 3">DS</strain>
    </source>
</reference>
<keyword evidence="1" id="KW-0732">Signal</keyword>
<dbReference type="EMBL" id="LT608191">
    <property type="protein sequence ID" value="SCM22892.1"/>
    <property type="molecule type" value="Genomic_DNA"/>
</dbReference>
<sequence>MHNIKKVYFFSHFLFLLFGSFQKSSCIYPGNNYISELFKLGIFDKNTMKIKNEIYESIDKTHQIFSSCKTCIKLIQLLIKIIKNKKENYIDIAIEETLEINLCNPQLWKQYFNYDELLYNEYVVDNCKYTHKLVKEHIEDSIYKLYKNEKLFYQHVCEKIHHICKKAIEEAQNSSNNSFKIKLMYDLYSQYLVDHDNYNITPNGIPYKIIEKYKNNSNQNINKNSYIIIQSQIKNMNQIKIYDDFKSEHFRVIKMNKLNDEVAELLLKVGVQNMVTFIFYNQIERNGQMPNGSILDIKIIIYDAMNNIEDLVSKNYKNKLVDNDETFLLYK</sequence>
<proteinExistence type="predicted"/>
<accession>A0A1C6YHU4</accession>